<evidence type="ECO:0000313" key="3">
    <source>
        <dbReference type="Proteomes" id="UP001430953"/>
    </source>
</evidence>
<keyword evidence="3" id="KW-1185">Reference proteome</keyword>
<proteinExistence type="predicted"/>
<dbReference type="AlphaFoldDB" id="A0AAW2GS05"/>
<comment type="caution">
    <text evidence="2">The sequence shown here is derived from an EMBL/GenBank/DDBJ whole genome shotgun (WGS) entry which is preliminary data.</text>
</comment>
<feature type="region of interest" description="Disordered" evidence="1">
    <location>
        <begin position="156"/>
        <end position="176"/>
    </location>
</feature>
<evidence type="ECO:0000313" key="2">
    <source>
        <dbReference type="EMBL" id="KAL0130082.1"/>
    </source>
</evidence>
<name>A0AAW2GS05_9HYME</name>
<dbReference type="Proteomes" id="UP001430953">
    <property type="component" value="Unassembled WGS sequence"/>
</dbReference>
<sequence>MAREEAGHSDGRSDVLRGGEGLEKASCINGVISEIDAAASTAVNESVITADINNYTNRIRHRQNSTTPLKLMQIESSQMPRIASPLPCWCPLRFITSLFIDSTDATFYEALENRPVSPTLAAFCLSLSLNISSISRPSTSLPSFISSIQMQIDNDLRKKSASERKTDSGDRRCQEV</sequence>
<protein>
    <submittedName>
        <fullName evidence="2">Uncharacterized protein</fullName>
    </submittedName>
</protein>
<dbReference type="EMBL" id="JADYXP020000002">
    <property type="protein sequence ID" value="KAL0130082.1"/>
    <property type="molecule type" value="Genomic_DNA"/>
</dbReference>
<gene>
    <name evidence="2" type="ORF">PUN28_001999</name>
</gene>
<accession>A0AAW2GS05</accession>
<reference evidence="2 3" key="1">
    <citation type="submission" date="2023-03" db="EMBL/GenBank/DDBJ databases">
        <title>High recombination rates correlate with genetic variation in Cardiocondyla obscurior ants.</title>
        <authorList>
            <person name="Errbii M."/>
        </authorList>
    </citation>
    <scope>NUCLEOTIDE SEQUENCE [LARGE SCALE GENOMIC DNA]</scope>
    <source>
        <strain evidence="2">Alpha-2009</strain>
        <tissue evidence="2">Whole body</tissue>
    </source>
</reference>
<organism evidence="2 3">
    <name type="scientific">Cardiocondyla obscurior</name>
    <dbReference type="NCBI Taxonomy" id="286306"/>
    <lineage>
        <taxon>Eukaryota</taxon>
        <taxon>Metazoa</taxon>
        <taxon>Ecdysozoa</taxon>
        <taxon>Arthropoda</taxon>
        <taxon>Hexapoda</taxon>
        <taxon>Insecta</taxon>
        <taxon>Pterygota</taxon>
        <taxon>Neoptera</taxon>
        <taxon>Endopterygota</taxon>
        <taxon>Hymenoptera</taxon>
        <taxon>Apocrita</taxon>
        <taxon>Aculeata</taxon>
        <taxon>Formicoidea</taxon>
        <taxon>Formicidae</taxon>
        <taxon>Myrmicinae</taxon>
        <taxon>Cardiocondyla</taxon>
    </lineage>
</organism>
<evidence type="ECO:0000256" key="1">
    <source>
        <dbReference type="SAM" id="MobiDB-lite"/>
    </source>
</evidence>